<evidence type="ECO:0000313" key="7">
    <source>
        <dbReference type="Proteomes" id="UP000199387"/>
    </source>
</evidence>
<dbReference type="InterPro" id="IPR051549">
    <property type="entry name" value="PEP_Utilizing_Enz"/>
</dbReference>
<feature type="domain" description="PEP-utilising enzyme mobile" evidence="4">
    <location>
        <begin position="791"/>
        <end position="861"/>
    </location>
</feature>
<evidence type="ECO:0000313" key="6">
    <source>
        <dbReference type="EMBL" id="SDC39390.1"/>
    </source>
</evidence>
<dbReference type="GO" id="GO:0016301">
    <property type="term" value="F:kinase activity"/>
    <property type="evidence" value="ECO:0007669"/>
    <property type="project" value="UniProtKB-KW"/>
</dbReference>
<dbReference type="GO" id="GO:0005524">
    <property type="term" value="F:ATP binding"/>
    <property type="evidence" value="ECO:0007669"/>
    <property type="project" value="UniProtKB-KW"/>
</dbReference>
<dbReference type="Pfam" id="PF01326">
    <property type="entry name" value="PPDK_N"/>
    <property type="match status" value="1"/>
</dbReference>
<feature type="region of interest" description="Disordered" evidence="3">
    <location>
        <begin position="742"/>
        <end position="763"/>
    </location>
</feature>
<keyword evidence="6" id="KW-0418">Kinase</keyword>
<sequence length="870" mass="97709">MGSRILFFEEVDRSSLSDVGGKGANLGELSRAGFPVPGGFCVTTSAYRHFLATSPDVDTYLDALNALDPHDLESLRKWGERIRNHLLHLDIPASLVREIVSAWESVGTQNAYAIRSSATAEDLPTASFAGQQDTFLNIRGRDELLQSIRKCWVSLFTDRAIAYRAKNGFDHRHVYLSVVVQRMVQPEVSGILFTADPTNGHRNTVSINASFGLGEAIVSGMVSADLYKVKSGQIIQKTISEKKLAIQSLPEGGTIQRELPLEQQSQPALTDSQVLQLATWGKEIEKHFGSPQDIEFCIEGDEIFTVQSRPITSLYPLPDIPREPLQVMFSFGHVQMMTDAMKPLGISVLRTILPKQVLLEAGSRLFVNPTEFLRTRFGRKAFPRVLHHLFDERISRAIHDVIQRPDFQQVSPKPRFFRSKWPFFAPIAKEVWNNLWQRDPEETQRQVERFMEEKWKEVHERVQGSHGVERLETIQRVLNGLGKELLQNLFPYVISFPISYLLLKKALGNPDELASLNKSLPGNLTSEMGLQIGDLADRLRQLPEVEAYLRQAEDDRFYEGLDQVEGGATFRQAFTDFIQQYGHRCPGEIDLTRPRWREVPTQLVPAILGHMRSVEPGAHRRKFQQGEEEAQEAKQRILNRVGGGWKGRRIQRLIQVYRYMGGLREHPKYLATRILDECKKAIVAELEEWVKQGVLNKVADGYYFTLEELIQIAHSSFPSDISATVAERKAAFERHQSLTPPKVMTSEGERVTGSPRQGNFPEGALLGNPVSAGVVEGKARIVHKPEEAQLHPGEILVAPHTDPGWTPLFQSANALVTEVGGLMTHGAVVAREYGIPAVVGIDRATEKIENGQRIRVDGDQGVVMILMDDS</sequence>
<dbReference type="SUPFAM" id="SSF56059">
    <property type="entry name" value="Glutathione synthetase ATP-binding domain-like"/>
    <property type="match status" value="1"/>
</dbReference>
<evidence type="ECO:0000256" key="1">
    <source>
        <dbReference type="ARBA" id="ARBA00022741"/>
    </source>
</evidence>
<feature type="domain" description="Pyruvate phosphate dikinase AMP/ATP-binding" evidence="5">
    <location>
        <begin position="18"/>
        <end position="313"/>
    </location>
</feature>
<dbReference type="InterPro" id="IPR008279">
    <property type="entry name" value="PEP-util_enz_mobile_dom"/>
</dbReference>
<dbReference type="Gene3D" id="3.30.1490.20">
    <property type="entry name" value="ATP-grasp fold, A domain"/>
    <property type="match status" value="1"/>
</dbReference>
<evidence type="ECO:0000259" key="4">
    <source>
        <dbReference type="Pfam" id="PF00391"/>
    </source>
</evidence>
<protein>
    <submittedName>
        <fullName evidence="6">Pyruvate, water dikinase</fullName>
    </submittedName>
</protein>
<evidence type="ECO:0000259" key="5">
    <source>
        <dbReference type="Pfam" id="PF01326"/>
    </source>
</evidence>
<keyword evidence="7" id="KW-1185">Reference proteome</keyword>
<dbReference type="InterPro" id="IPR036637">
    <property type="entry name" value="Phosphohistidine_dom_sf"/>
</dbReference>
<dbReference type="RefSeq" id="WP_091568058.1">
    <property type="nucleotide sequence ID" value="NZ_FMZA01000007.1"/>
</dbReference>
<dbReference type="STRING" id="1236220.SAMN04488112_10797"/>
<organism evidence="6 7">
    <name type="scientific">Melghirimyces thermohalophilus</name>
    <dbReference type="NCBI Taxonomy" id="1236220"/>
    <lineage>
        <taxon>Bacteria</taxon>
        <taxon>Bacillati</taxon>
        <taxon>Bacillota</taxon>
        <taxon>Bacilli</taxon>
        <taxon>Bacillales</taxon>
        <taxon>Thermoactinomycetaceae</taxon>
        <taxon>Melghirimyces</taxon>
    </lineage>
</organism>
<dbReference type="AlphaFoldDB" id="A0A1G6L7Y6"/>
<keyword evidence="2" id="KW-0067">ATP-binding</keyword>
<proteinExistence type="predicted"/>
<accession>A0A1G6L7Y6</accession>
<keyword evidence="6" id="KW-0808">Transferase</keyword>
<dbReference type="Pfam" id="PF00391">
    <property type="entry name" value="PEP-utilizers"/>
    <property type="match status" value="1"/>
</dbReference>
<dbReference type="Gene3D" id="3.30.470.20">
    <property type="entry name" value="ATP-grasp fold, B domain"/>
    <property type="match status" value="1"/>
</dbReference>
<dbReference type="EMBL" id="FMZA01000007">
    <property type="protein sequence ID" value="SDC39390.1"/>
    <property type="molecule type" value="Genomic_DNA"/>
</dbReference>
<dbReference type="OrthoDB" id="9765468at2"/>
<evidence type="ECO:0000256" key="2">
    <source>
        <dbReference type="ARBA" id="ARBA00022840"/>
    </source>
</evidence>
<dbReference type="InterPro" id="IPR013815">
    <property type="entry name" value="ATP_grasp_subdomain_1"/>
</dbReference>
<gene>
    <name evidence="6" type="ORF">SAMN04488112_10797</name>
</gene>
<reference evidence="6 7" key="1">
    <citation type="submission" date="2016-10" db="EMBL/GenBank/DDBJ databases">
        <authorList>
            <person name="de Groot N.N."/>
        </authorList>
    </citation>
    <scope>NUCLEOTIDE SEQUENCE [LARGE SCALE GENOMIC DNA]</scope>
    <source>
        <strain evidence="6 7">DSM 45514</strain>
    </source>
</reference>
<dbReference type="FunFam" id="3.30.1490.20:FF:000010">
    <property type="entry name" value="Phosphoenolpyruvate synthase"/>
    <property type="match status" value="1"/>
</dbReference>
<dbReference type="Gene3D" id="3.50.30.10">
    <property type="entry name" value="Phosphohistidine domain"/>
    <property type="match status" value="1"/>
</dbReference>
<dbReference type="SUPFAM" id="SSF52009">
    <property type="entry name" value="Phosphohistidine domain"/>
    <property type="match status" value="1"/>
</dbReference>
<keyword evidence="6" id="KW-0670">Pyruvate</keyword>
<evidence type="ECO:0000256" key="3">
    <source>
        <dbReference type="SAM" id="MobiDB-lite"/>
    </source>
</evidence>
<dbReference type="PANTHER" id="PTHR43615">
    <property type="entry name" value="PHOSPHOENOLPYRUVATE SYNTHASE-RELATED"/>
    <property type="match status" value="1"/>
</dbReference>
<dbReference type="Proteomes" id="UP000199387">
    <property type="component" value="Unassembled WGS sequence"/>
</dbReference>
<dbReference type="NCBIfam" id="NF004877">
    <property type="entry name" value="PRK06241.1-2"/>
    <property type="match status" value="1"/>
</dbReference>
<name>A0A1G6L7Y6_9BACL</name>
<dbReference type="InterPro" id="IPR002192">
    <property type="entry name" value="PPDK_AMP/ATP-bd"/>
</dbReference>
<dbReference type="NCBIfam" id="NF004878">
    <property type="entry name" value="PRK06241.1-3"/>
    <property type="match status" value="1"/>
</dbReference>
<dbReference type="PANTHER" id="PTHR43615:SF1">
    <property type="entry name" value="PPDK_N DOMAIN-CONTAINING PROTEIN"/>
    <property type="match status" value="1"/>
</dbReference>
<keyword evidence="1" id="KW-0547">Nucleotide-binding</keyword>